<keyword evidence="2 5" id="KW-0812">Transmembrane</keyword>
<evidence type="ECO:0000256" key="7">
    <source>
        <dbReference type="SAM" id="Phobius"/>
    </source>
</evidence>
<dbReference type="Pfam" id="PF05241">
    <property type="entry name" value="EBP"/>
    <property type="match status" value="1"/>
</dbReference>
<dbReference type="PROSITE" id="PS51751">
    <property type="entry name" value="EXPERA"/>
    <property type="match status" value="1"/>
</dbReference>
<sequence>MARVLDVLFFLYFFTHIPISLLVDFQALIPSKYYPQQLIEVKEWYCREFRDPLMLSPPIWFKSLIVCEFFQFIFFFVAAYGFFKGAKQCKWLRLPSLIYGSHVATTLIPIFTHVLFYDFSNEKLPSPRNLNERLTLLSVYSPYLIIPILLILDALFSSAYRPSSSQQQKPKQQQKVQQQQKPQQLQKPQQQKSQQQQQHLKKTK</sequence>
<dbReference type="EMBL" id="CAXITT010000247">
    <property type="protein sequence ID" value="CAL1537070.1"/>
    <property type="molecule type" value="Genomic_DNA"/>
</dbReference>
<keyword evidence="3 5" id="KW-1133">Transmembrane helix</keyword>
<comment type="caution">
    <text evidence="9">The sequence shown here is derived from an EMBL/GenBank/DDBJ whole genome shotgun (WGS) entry which is preliminary data.</text>
</comment>
<evidence type="ECO:0000256" key="3">
    <source>
        <dbReference type="ARBA" id="ARBA00022989"/>
    </source>
</evidence>
<evidence type="ECO:0000256" key="4">
    <source>
        <dbReference type="ARBA" id="ARBA00023136"/>
    </source>
</evidence>
<accession>A0AAV2HUF2</accession>
<evidence type="ECO:0000256" key="6">
    <source>
        <dbReference type="SAM" id="MobiDB-lite"/>
    </source>
</evidence>
<dbReference type="Proteomes" id="UP001497497">
    <property type="component" value="Unassembled WGS sequence"/>
</dbReference>
<evidence type="ECO:0000256" key="5">
    <source>
        <dbReference type="PROSITE-ProRule" id="PRU01087"/>
    </source>
</evidence>
<feature type="transmembrane region" description="Helical" evidence="7">
    <location>
        <begin position="94"/>
        <end position="117"/>
    </location>
</feature>
<evidence type="ECO:0000313" key="9">
    <source>
        <dbReference type="EMBL" id="CAL1537070.1"/>
    </source>
</evidence>
<dbReference type="PANTHER" id="PTHR31204">
    <property type="entry name" value="SIGMA INTRACELLULAR RECEPTOR 2"/>
    <property type="match status" value="1"/>
</dbReference>
<keyword evidence="4 5" id="KW-0472">Membrane</keyword>
<evidence type="ECO:0000256" key="2">
    <source>
        <dbReference type="ARBA" id="ARBA00022692"/>
    </source>
</evidence>
<keyword evidence="10" id="KW-1185">Reference proteome</keyword>
<evidence type="ECO:0000313" key="10">
    <source>
        <dbReference type="Proteomes" id="UP001497497"/>
    </source>
</evidence>
<feature type="region of interest" description="Disordered" evidence="6">
    <location>
        <begin position="163"/>
        <end position="204"/>
    </location>
</feature>
<feature type="transmembrane region" description="Helical" evidence="7">
    <location>
        <begin position="59"/>
        <end position="82"/>
    </location>
</feature>
<dbReference type="InterPro" id="IPR033118">
    <property type="entry name" value="EXPERA"/>
</dbReference>
<comment type="subcellular location">
    <subcellularLocation>
        <location evidence="1">Membrane</location>
        <topology evidence="1">Multi-pass membrane protein</topology>
    </subcellularLocation>
</comment>
<reference evidence="9 10" key="1">
    <citation type="submission" date="2024-04" db="EMBL/GenBank/DDBJ databases">
        <authorList>
            <consortium name="Genoscope - CEA"/>
            <person name="William W."/>
        </authorList>
    </citation>
    <scope>NUCLEOTIDE SEQUENCE [LARGE SCALE GENOMIC DNA]</scope>
</reference>
<evidence type="ECO:0000256" key="1">
    <source>
        <dbReference type="ARBA" id="ARBA00004141"/>
    </source>
</evidence>
<feature type="transmembrane region" description="Helical" evidence="7">
    <location>
        <begin position="137"/>
        <end position="156"/>
    </location>
</feature>
<feature type="transmembrane region" description="Helical" evidence="7">
    <location>
        <begin position="7"/>
        <end position="29"/>
    </location>
</feature>
<name>A0AAV2HUF2_LYMST</name>
<dbReference type="GO" id="GO:0016020">
    <property type="term" value="C:membrane"/>
    <property type="evidence" value="ECO:0007669"/>
    <property type="project" value="UniProtKB-SubCell"/>
</dbReference>
<dbReference type="AlphaFoldDB" id="A0AAV2HUF2"/>
<feature type="compositionally biased region" description="Low complexity" evidence="6">
    <location>
        <begin position="163"/>
        <end position="198"/>
    </location>
</feature>
<dbReference type="GO" id="GO:0005783">
    <property type="term" value="C:endoplasmic reticulum"/>
    <property type="evidence" value="ECO:0007669"/>
    <property type="project" value="TreeGrafter"/>
</dbReference>
<dbReference type="InterPro" id="IPR051987">
    <property type="entry name" value="Sigma-2_receptor-like"/>
</dbReference>
<protein>
    <recommendedName>
        <fullName evidence="8">EXPERA domain-containing protein</fullName>
    </recommendedName>
</protein>
<organism evidence="9 10">
    <name type="scientific">Lymnaea stagnalis</name>
    <name type="common">Great pond snail</name>
    <name type="synonym">Helix stagnalis</name>
    <dbReference type="NCBI Taxonomy" id="6523"/>
    <lineage>
        <taxon>Eukaryota</taxon>
        <taxon>Metazoa</taxon>
        <taxon>Spiralia</taxon>
        <taxon>Lophotrochozoa</taxon>
        <taxon>Mollusca</taxon>
        <taxon>Gastropoda</taxon>
        <taxon>Heterobranchia</taxon>
        <taxon>Euthyneura</taxon>
        <taxon>Panpulmonata</taxon>
        <taxon>Hygrophila</taxon>
        <taxon>Lymnaeoidea</taxon>
        <taxon>Lymnaeidae</taxon>
        <taxon>Lymnaea</taxon>
    </lineage>
</organism>
<feature type="domain" description="EXPERA" evidence="8">
    <location>
        <begin position="5"/>
        <end position="151"/>
    </location>
</feature>
<evidence type="ECO:0000259" key="8">
    <source>
        <dbReference type="PROSITE" id="PS51751"/>
    </source>
</evidence>
<proteinExistence type="predicted"/>
<dbReference type="PANTHER" id="PTHR31204:SF1">
    <property type="entry name" value="SIGMA INTRACELLULAR RECEPTOR 2"/>
    <property type="match status" value="1"/>
</dbReference>
<gene>
    <name evidence="9" type="ORF">GSLYS_00010983001</name>
</gene>